<dbReference type="InterPro" id="IPR012291">
    <property type="entry name" value="CBM2_carb-bd_dom_sf"/>
</dbReference>
<dbReference type="InterPro" id="IPR036508">
    <property type="entry name" value="Chitin-bd_dom_sf"/>
</dbReference>
<dbReference type="EMBL" id="JALLPJ020000192">
    <property type="protein sequence ID" value="KAL3799219.1"/>
    <property type="molecule type" value="Genomic_DNA"/>
</dbReference>
<dbReference type="GO" id="GO:0004563">
    <property type="term" value="F:beta-N-acetylhexosaminidase activity"/>
    <property type="evidence" value="ECO:0007669"/>
    <property type="project" value="UniProtKB-EC"/>
</dbReference>
<organism evidence="12 13">
    <name type="scientific">Cyclotella atomus</name>
    <dbReference type="NCBI Taxonomy" id="382360"/>
    <lineage>
        <taxon>Eukaryota</taxon>
        <taxon>Sar</taxon>
        <taxon>Stramenopiles</taxon>
        <taxon>Ochrophyta</taxon>
        <taxon>Bacillariophyta</taxon>
        <taxon>Coscinodiscophyceae</taxon>
        <taxon>Thalassiosirophycidae</taxon>
        <taxon>Stephanodiscales</taxon>
        <taxon>Stephanodiscaceae</taxon>
        <taxon>Cyclotella</taxon>
    </lineage>
</organism>
<dbReference type="InterPro" id="IPR004866">
    <property type="entry name" value="CHB/HEX_N_dom"/>
</dbReference>
<dbReference type="Gene3D" id="3.20.20.80">
    <property type="entry name" value="Glycosidases"/>
    <property type="match status" value="2"/>
</dbReference>
<sequence>MNKMMRLPSLAIGLLLTTITKYASANDCNPNNTPYTGYALKLGTGCSEYVNCVNGVVVESMSCPIGTLYDGDVDAAGVCAWEDSVECKDTEIEVTGTTSTAAASSPAVGIDEFGGMNATDLDMTAVWSTSLPIPTTSFGMDGMMGMECPETCPAEICESMAGNTTLDLNVYGEACNAGLIKDCYGGEGGFMDAICGLQCADGFDPATFGITAEDIAGTCSFCSFMNCCDGMTTFDECKGLLPADAIGTGPTVAGVEETAADSTAAAGFEGASAGWIDEVGGMNTTDLDLTAVSSSALPIPTTVDVVGESIVGSTVSSLLGGTTPANNVIPTVTLTTDNPNNYYCGSTDLEAADLCLPCPSGSLSECTDPSHGCFAGVTCAPAATTTVSDGTTQYAVDLASKLILTIQMEKNFDHGVDCGIGDWGLCYTKTLIVDYLGDAAYADKEFKIYFSSIHRVLAVYNSDFEHEHVMGDLTYIKPTATFQGFQPNTKINIPLVLEYWSVQETDNMPRWFVVDERDGSTAVIQNTNTEVMSDFVLSYISTMKTSADNNVPMTAVTRYSLNQKTVDEVDVMTRIVPTPYKTIIEDNANTFNIQGVALNNFDLLGILSSGAADLLSKLGVNSNGDHQVSFTSGAVPEEVAGSDEAYLLEVTALGTTITAPNKVGLFNGLMSFVGLLGITNKSVMTLKEMVVFDKPRFEYRGHQVDAARNFRSMETILKTIDAMALWKLNVMHLALTNDEGWRLEIPGLEELTTVGSKRCFDLDEQTCILTQLGSGPDATEKQFYSRDEYMEILKYAHARNVKIIPEFNMPAHARAAVVSMEARAKNGDATYRLTDPEDETYLLTVQFYDRTSIINPCLDSSVNFVKKLVEEVKLMHDQAGIPLESYHFGGDEAKNILLGNGYASYSEELKQKPFSKSPACQAKGWNTDDSVANYWAIIVNEILASNGIGEMIAWHDGLRGTTAAEYQTSSVAINFWDTLFWGGVDSLTSIDPGMGIILASPDYLYFDFPYEVNAKERGYYWAARQNSVYKVFTYAPENLAQNAETSTDRDGNEMNLITPQGITPVIRGMQGQTWSETIRTDEQYFEMAFPRALAVAERAWHRASWELDWTPGMAYNMSTGLVPMDELAEDYKGFVSALGCREMAKLSKLGISYRVPPPGGSIDASGVLSANSELPCTIIMYSTDQGGTFSRYSDPVNVGAGQTAHLKSVSEDETLESRVVVVNGECTDCGDQSASSFDENTEGLETGVDGEASNTTANGTGTVNVADNNEADGVSNSSNLAAQLASSLRVMVEMGENFDHGVDCSLGDWGLCYTKTLMVDYLSDANYTEKEFKIYFSSIHRVLSVDHQDFEHEHVMGDLTYIKPTATFQGFQSMKRLNIPLVLEYWSVQETDNMPRWFVVDERDGSSAVIENTNSENMHDFVLPYTSTVKTSADNNVPMTAVTRYSLNQKTVDEVDVMTRIVPTPYKTIIEDNANSFNINGISLVSVEPLDNLVEGAFDLFSKLGVNSNVGAFDLFSKLGVNSNGDHQVSFTSGAVPEEVAGSDEAYLLEVTALGTTITAPNKVGLFNGLMSFVGLLGITNKSVMTLKEMVVFDKPRFEYRGHQVDAARNFRSMETILKTIDAMALWKLNVMHLALTNDEGWRLEIPGLEELTTVGSKRCFDLDEQTCILTQLGSGPDATEKQFYSRDEYMEILKYAHARNVKIIPEFNMPAHARAAVVSMEARAKNGDATYRLTDPEDETYLLTVQFYDRTSIINPCLDSSVNFVKKLVEEVKLMHDQAGIPLESYHFGGDEAKNILLGNGYASYSEELKQKPFSKSPACQAKGWNTDDSVANYWAIIVNEILASNGIGEMIAWHDGLRGTTAAEYQTSSVAINFWDTLFWGGVDSLTSIDPGMGIILASPDYLYFDFPYEVNAKERGYYWAARQNSVYKVFTYAPENLAQNAETSTDRDGNEMNLITPQGITPVIRGMQGQTWSETIRTDEQYFEMAFPRALAVAERAWHRASWELDWTPGMAYNMSTGLVPMDELAEDYKGFVSALGCREMAKLSKLGISYRVPPPGGSIDASGVLSANSELPCTIIMYSTDQGSTWSYYVNPVNVGAGQAAHLKSMSADWSLESRVVVVDGECTDCDDQSASSFDENAEGLETGVDGEASNTTTDASSAPSQPPADDSTNTDVNGDLLNAWTAGMQESDCGVVVLSSLVPSVIVMLLMFFYFD</sequence>
<dbReference type="SMART" id="SM00494">
    <property type="entry name" value="ChtBD2"/>
    <property type="match status" value="1"/>
</dbReference>
<dbReference type="SMART" id="SM01081">
    <property type="entry name" value="CHB_HEX"/>
    <property type="match status" value="2"/>
</dbReference>
<dbReference type="InterPro" id="IPR017853">
    <property type="entry name" value="GH"/>
</dbReference>
<dbReference type="PROSITE" id="PS50940">
    <property type="entry name" value="CHIT_BIND_II"/>
    <property type="match status" value="1"/>
</dbReference>
<dbReference type="Gene3D" id="2.60.40.10">
    <property type="entry name" value="Immunoglobulins"/>
    <property type="match status" value="2"/>
</dbReference>
<evidence type="ECO:0000256" key="3">
    <source>
        <dbReference type="ARBA" id="ARBA00012663"/>
    </source>
</evidence>
<dbReference type="SUPFAM" id="SSF51445">
    <property type="entry name" value="(Trans)glycosidases"/>
    <property type="match status" value="2"/>
</dbReference>
<evidence type="ECO:0000256" key="10">
    <source>
        <dbReference type="SAM" id="SignalP"/>
    </source>
</evidence>
<feature type="active site" description="Proton donor" evidence="7">
    <location>
        <position position="1793"/>
    </location>
</feature>
<keyword evidence="4" id="KW-0378">Hydrolase</keyword>
<dbReference type="PANTHER" id="PTHR22600">
    <property type="entry name" value="BETA-HEXOSAMINIDASE"/>
    <property type="match status" value="1"/>
</dbReference>
<dbReference type="SUPFAM" id="SSF81296">
    <property type="entry name" value="E set domains"/>
    <property type="match status" value="2"/>
</dbReference>
<dbReference type="Pfam" id="PF03174">
    <property type="entry name" value="CHB_HEX_C"/>
    <property type="match status" value="2"/>
</dbReference>
<dbReference type="InterPro" id="IPR013783">
    <property type="entry name" value="Ig-like_fold"/>
</dbReference>
<dbReference type="Gene3D" id="2.170.140.10">
    <property type="entry name" value="Chitin binding domain"/>
    <property type="match status" value="1"/>
</dbReference>
<reference evidence="12 13" key="1">
    <citation type="submission" date="2024-10" db="EMBL/GenBank/DDBJ databases">
        <title>Updated reference genomes for cyclostephanoid diatoms.</title>
        <authorList>
            <person name="Roberts W.R."/>
            <person name="Alverson A.J."/>
        </authorList>
    </citation>
    <scope>NUCLEOTIDE SEQUENCE [LARGE SCALE GENOMIC DNA]</scope>
    <source>
        <strain evidence="12 13">AJA010-31</strain>
    </source>
</reference>
<feature type="compositionally biased region" description="Low complexity" evidence="8">
    <location>
        <begin position="2156"/>
        <end position="2172"/>
    </location>
</feature>
<evidence type="ECO:0000259" key="11">
    <source>
        <dbReference type="PROSITE" id="PS50940"/>
    </source>
</evidence>
<feature type="transmembrane region" description="Helical" evidence="9">
    <location>
        <begin position="2196"/>
        <end position="2216"/>
    </location>
</feature>
<keyword evidence="13" id="KW-1185">Reference proteome</keyword>
<dbReference type="EC" id="3.2.1.52" evidence="3"/>
<dbReference type="InterPro" id="IPR004867">
    <property type="entry name" value="CHB_C_dom"/>
</dbReference>
<evidence type="ECO:0000256" key="6">
    <source>
        <dbReference type="ARBA" id="ARBA00033000"/>
    </source>
</evidence>
<dbReference type="InterPro" id="IPR008965">
    <property type="entry name" value="CBM2/CBM3_carb-bd_dom_sf"/>
</dbReference>
<evidence type="ECO:0000256" key="7">
    <source>
        <dbReference type="PIRSR" id="PIRSR625705-1"/>
    </source>
</evidence>
<dbReference type="Gene3D" id="2.60.40.290">
    <property type="match status" value="2"/>
</dbReference>
<dbReference type="SUPFAM" id="SSF55545">
    <property type="entry name" value="beta-N-acetylhexosaminidase-like domain"/>
    <property type="match status" value="2"/>
</dbReference>
<comment type="catalytic activity">
    <reaction evidence="1">
        <text>Hydrolysis of terminal non-reducing N-acetyl-D-hexosamine residues in N-acetyl-beta-D-hexosaminides.</text>
        <dbReference type="EC" id="3.2.1.52"/>
    </reaction>
</comment>
<feature type="region of interest" description="Disordered" evidence="8">
    <location>
        <begin position="2133"/>
        <end position="2178"/>
    </location>
</feature>
<comment type="similarity">
    <text evidence="2">Belongs to the glycosyl hydrolase 20 family.</text>
</comment>
<feature type="chain" id="PRO_5044774450" description="beta-N-acetylhexosaminidase" evidence="10">
    <location>
        <begin position="26"/>
        <end position="2217"/>
    </location>
</feature>
<comment type="caution">
    <text evidence="12">The sequence shown here is derived from an EMBL/GenBank/DDBJ whole genome shotgun (WGS) entry which is preliminary data.</text>
</comment>
<gene>
    <name evidence="12" type="ORF">ACHAWO_000451</name>
</gene>
<name>A0ABD3QGH9_9STRA</name>
<keyword evidence="9" id="KW-0812">Transmembrane</keyword>
<dbReference type="InterPro" id="IPR015883">
    <property type="entry name" value="Glyco_hydro_20_cat"/>
</dbReference>
<dbReference type="InterPro" id="IPR029018">
    <property type="entry name" value="Hex-like_dom2"/>
</dbReference>
<dbReference type="InterPro" id="IPR025705">
    <property type="entry name" value="Beta_hexosaminidase_sua/sub"/>
</dbReference>
<keyword evidence="9" id="KW-1133">Transmembrane helix</keyword>
<evidence type="ECO:0000313" key="13">
    <source>
        <dbReference type="Proteomes" id="UP001530400"/>
    </source>
</evidence>
<accession>A0ABD3QGH9</accession>
<evidence type="ECO:0000313" key="12">
    <source>
        <dbReference type="EMBL" id="KAL3799219.1"/>
    </source>
</evidence>
<keyword evidence="9" id="KW-0472">Membrane</keyword>
<feature type="region of interest" description="Disordered" evidence="8">
    <location>
        <begin position="1232"/>
        <end position="1260"/>
    </location>
</feature>
<evidence type="ECO:0000256" key="2">
    <source>
        <dbReference type="ARBA" id="ARBA00006285"/>
    </source>
</evidence>
<feature type="signal peptide" evidence="10">
    <location>
        <begin position="1"/>
        <end position="25"/>
    </location>
</feature>
<proteinExistence type="inferred from homology"/>
<dbReference type="InterPro" id="IPR002557">
    <property type="entry name" value="Chitin-bd_dom"/>
</dbReference>
<dbReference type="Gene3D" id="3.30.379.10">
    <property type="entry name" value="Chitobiase/beta-hexosaminidase domain 2-like"/>
    <property type="match status" value="2"/>
</dbReference>
<dbReference type="Pfam" id="PF01607">
    <property type="entry name" value="CBM_14"/>
    <property type="match status" value="1"/>
</dbReference>
<dbReference type="InterPro" id="IPR014756">
    <property type="entry name" value="Ig_E-set"/>
</dbReference>
<dbReference type="Pfam" id="PF00728">
    <property type="entry name" value="Glyco_hydro_20"/>
    <property type="match status" value="2"/>
</dbReference>
<feature type="domain" description="Chitin-binding type-2" evidence="11">
    <location>
        <begin position="25"/>
        <end position="89"/>
    </location>
</feature>
<dbReference type="Pfam" id="PF03173">
    <property type="entry name" value="CHB_HEX"/>
    <property type="match status" value="2"/>
</dbReference>
<protein>
    <recommendedName>
        <fullName evidence="3">beta-N-acetylhexosaminidase</fullName>
        <ecNumber evidence="3">3.2.1.52</ecNumber>
    </recommendedName>
    <alternativeName>
        <fullName evidence="5">Beta-N-acetylhexosaminidase</fullName>
    </alternativeName>
    <alternativeName>
        <fullName evidence="6">N-acetyl-beta-glucosaminidase</fullName>
    </alternativeName>
</protein>
<evidence type="ECO:0000256" key="4">
    <source>
        <dbReference type="ARBA" id="ARBA00022801"/>
    </source>
</evidence>
<evidence type="ECO:0000256" key="9">
    <source>
        <dbReference type="SAM" id="Phobius"/>
    </source>
</evidence>
<evidence type="ECO:0000256" key="5">
    <source>
        <dbReference type="ARBA" id="ARBA00030512"/>
    </source>
</evidence>
<evidence type="ECO:0000256" key="1">
    <source>
        <dbReference type="ARBA" id="ARBA00001231"/>
    </source>
</evidence>
<keyword evidence="10" id="KW-0732">Signal</keyword>
<dbReference type="SUPFAM" id="SSF49384">
    <property type="entry name" value="Carbohydrate-binding domain"/>
    <property type="match status" value="2"/>
</dbReference>
<evidence type="ECO:0000256" key="8">
    <source>
        <dbReference type="SAM" id="MobiDB-lite"/>
    </source>
</evidence>
<dbReference type="Proteomes" id="UP001530400">
    <property type="component" value="Unassembled WGS sequence"/>
</dbReference>
<dbReference type="SUPFAM" id="SSF57625">
    <property type="entry name" value="Invertebrate chitin-binding proteins"/>
    <property type="match status" value="1"/>
</dbReference>
<dbReference type="PRINTS" id="PR00738">
    <property type="entry name" value="GLHYDRLASE20"/>
</dbReference>
<dbReference type="PANTHER" id="PTHR22600:SF57">
    <property type="entry name" value="BETA-N-ACETYLHEXOSAMINIDASE"/>
    <property type="match status" value="1"/>
</dbReference>